<name>A0A090T6C9_9VIBR</name>
<dbReference type="InterPro" id="IPR010221">
    <property type="entry name" value="VCBS_dom"/>
</dbReference>
<dbReference type="Proteomes" id="UP000029224">
    <property type="component" value="Unassembled WGS sequence"/>
</dbReference>
<dbReference type="OrthoDB" id="9813456at2"/>
<evidence type="ECO:0000313" key="4">
    <source>
        <dbReference type="Proteomes" id="UP000029224"/>
    </source>
</evidence>
<evidence type="ECO:0000256" key="1">
    <source>
        <dbReference type="SAM" id="MobiDB-lite"/>
    </source>
</evidence>
<dbReference type="AlphaFoldDB" id="A0A090T6C9"/>
<organism evidence="3 4">
    <name type="scientific">Vibrio maritimus</name>
    <dbReference type="NCBI Taxonomy" id="990268"/>
    <lineage>
        <taxon>Bacteria</taxon>
        <taxon>Pseudomonadati</taxon>
        <taxon>Pseudomonadota</taxon>
        <taxon>Gammaproteobacteria</taxon>
        <taxon>Vibrionales</taxon>
        <taxon>Vibrionaceae</taxon>
        <taxon>Vibrio</taxon>
    </lineage>
</organism>
<protein>
    <submittedName>
        <fullName evidence="3">T1SS secreted agglutinin RTX</fullName>
    </submittedName>
</protein>
<dbReference type="EMBL" id="BBMT01000007">
    <property type="protein sequence ID" value="GAL35476.1"/>
    <property type="molecule type" value="Genomic_DNA"/>
</dbReference>
<sequence>MFSVQVVDPLNGTAEQQIVITVSGTNDKPVISADSELAGVVVEAGNLDDGTPTTGVSEISGQLSATDVDSSQESLSWSLVDEADSTYGEFSITVDGVWTYKLANSSDDFSSAQRAAVDALKEGEVIQLFFKVQVTDDQGVRVEETVSVSINGTNDVPILDAELQTSGTVRESGSFEDGSEDTGTSSASGKLSATDVDSSNLIWSTVGDTANQYGSFSITEDGLWTFDLDNDSNEVEALDEGDEVPLTFTVQVQDEQGATVTQEVSILVKGTNDAPVAFPANETTDEDTAITRSVPEATDVDGTIESYVLKTDVPNGKGSLIFNSDGSYTFNPGDAFQSLTTNESENVVFTYVAVDDDGAESEPQTVTITVTGLNDNPESEDFEITVTNGSPTPVIFDTGEGDISGPGTDHISDIEDDRSTTDGKELSVVITELPIGGTLLYTENGVTREIVEADLHSDGVSTGTLFNPDNISYLADDDAQGFILGTKEIPTQSDLESTTDEFYNWGGEVDSNNRQLELGNGDVIGISGSGELTQYRGDVEENHVGHGLGIGGGQGINEGSY</sequence>
<comment type="caution">
    <text evidence="3">The sequence shown here is derived from an EMBL/GenBank/DDBJ whole genome shotgun (WGS) entry which is preliminary data.</text>
</comment>
<feature type="region of interest" description="Disordered" evidence="1">
    <location>
        <begin position="167"/>
        <end position="192"/>
    </location>
</feature>
<evidence type="ECO:0000313" key="3">
    <source>
        <dbReference type="EMBL" id="GAL35476.1"/>
    </source>
</evidence>
<dbReference type="GO" id="GO:0007156">
    <property type="term" value="P:homophilic cell adhesion via plasma membrane adhesion molecules"/>
    <property type="evidence" value="ECO:0007669"/>
    <property type="project" value="InterPro"/>
</dbReference>
<dbReference type="InterPro" id="IPR040853">
    <property type="entry name" value="RapA2_cadherin-like"/>
</dbReference>
<feature type="compositionally biased region" description="Polar residues" evidence="1">
    <location>
        <begin position="181"/>
        <end position="192"/>
    </location>
</feature>
<dbReference type="NCBIfam" id="TIGR01965">
    <property type="entry name" value="VCBS_repeat"/>
    <property type="match status" value="4"/>
</dbReference>
<dbReference type="Gene3D" id="2.60.40.10">
    <property type="entry name" value="Immunoglobulins"/>
    <property type="match status" value="1"/>
</dbReference>
<reference evidence="3 4" key="2">
    <citation type="submission" date="2014-09" db="EMBL/GenBank/DDBJ databases">
        <authorList>
            <consortium name="NBRP consortium"/>
            <person name="Sawabe T."/>
            <person name="Meirelles P."/>
            <person name="Nakanishi M."/>
            <person name="Sayaka M."/>
            <person name="Hattori M."/>
            <person name="Ohkuma M."/>
        </authorList>
    </citation>
    <scope>NUCLEOTIDE SEQUENCE [LARGE SCALE GENOMIC DNA]</scope>
    <source>
        <strain evidence="3 4">JCM 19240</strain>
    </source>
</reference>
<proteinExistence type="predicted"/>
<dbReference type="Pfam" id="PF17803">
    <property type="entry name" value="Cadherin_4"/>
    <property type="match status" value="3"/>
</dbReference>
<keyword evidence="4" id="KW-1185">Reference proteome</keyword>
<dbReference type="InterPro" id="IPR002126">
    <property type="entry name" value="Cadherin-like_dom"/>
</dbReference>
<evidence type="ECO:0000259" key="2">
    <source>
        <dbReference type="PROSITE" id="PS50268"/>
    </source>
</evidence>
<feature type="domain" description="Cadherin" evidence="2">
    <location>
        <begin position="180"/>
        <end position="277"/>
    </location>
</feature>
<accession>A0A090T6C9</accession>
<dbReference type="GO" id="GO:0016020">
    <property type="term" value="C:membrane"/>
    <property type="evidence" value="ECO:0007669"/>
    <property type="project" value="InterPro"/>
</dbReference>
<dbReference type="InterPro" id="IPR013783">
    <property type="entry name" value="Ig-like_fold"/>
</dbReference>
<dbReference type="GO" id="GO:0005509">
    <property type="term" value="F:calcium ion binding"/>
    <property type="evidence" value="ECO:0007669"/>
    <property type="project" value="InterPro"/>
</dbReference>
<gene>
    <name evidence="3" type="ORF">JCM19240_323</name>
</gene>
<dbReference type="PROSITE" id="PS50268">
    <property type="entry name" value="CADHERIN_2"/>
    <property type="match status" value="1"/>
</dbReference>
<reference evidence="3 4" key="1">
    <citation type="submission" date="2014-09" db="EMBL/GenBank/DDBJ databases">
        <title>Vibrio maritimus JCM 19240. (C210) whole genome shotgun sequence.</title>
        <authorList>
            <person name="Sawabe T."/>
            <person name="Meirelles P."/>
            <person name="Nakanishi M."/>
            <person name="Sayaka M."/>
            <person name="Hattori M."/>
            <person name="Ohkuma M."/>
        </authorList>
    </citation>
    <scope>NUCLEOTIDE SEQUENCE [LARGE SCALE GENOMIC DNA]</scope>
    <source>
        <strain evidence="3 4">JCM 19240</strain>
    </source>
</reference>